<feature type="transmembrane region" description="Helical" evidence="1">
    <location>
        <begin position="98"/>
        <end position="122"/>
    </location>
</feature>
<dbReference type="Proteomes" id="UP001596549">
    <property type="component" value="Unassembled WGS sequence"/>
</dbReference>
<evidence type="ECO:0000313" key="2">
    <source>
        <dbReference type="EMBL" id="MFC7373082.1"/>
    </source>
</evidence>
<reference evidence="3" key="1">
    <citation type="journal article" date="2019" name="Int. J. Syst. Evol. Microbiol.">
        <title>The Global Catalogue of Microorganisms (GCM) 10K type strain sequencing project: providing services to taxonomists for standard genome sequencing and annotation.</title>
        <authorList>
            <consortium name="The Broad Institute Genomics Platform"/>
            <consortium name="The Broad Institute Genome Sequencing Center for Infectious Disease"/>
            <person name="Wu L."/>
            <person name="Ma J."/>
        </authorList>
    </citation>
    <scope>NUCLEOTIDE SEQUENCE [LARGE SCALE GENOMIC DNA]</scope>
    <source>
        <strain evidence="3">NBRC 106396</strain>
    </source>
</reference>
<comment type="caution">
    <text evidence="2">The sequence shown here is derived from an EMBL/GenBank/DDBJ whole genome shotgun (WGS) entry which is preliminary data.</text>
</comment>
<organism evidence="2 3">
    <name type="scientific">Fictibacillus iocasae</name>
    <dbReference type="NCBI Taxonomy" id="2715437"/>
    <lineage>
        <taxon>Bacteria</taxon>
        <taxon>Bacillati</taxon>
        <taxon>Bacillota</taxon>
        <taxon>Bacilli</taxon>
        <taxon>Bacillales</taxon>
        <taxon>Fictibacillaceae</taxon>
        <taxon>Fictibacillus</taxon>
    </lineage>
</organism>
<name>A0ABW2NR88_9BACL</name>
<keyword evidence="3" id="KW-1185">Reference proteome</keyword>
<keyword evidence="1" id="KW-0472">Membrane</keyword>
<protein>
    <recommendedName>
        <fullName evidence="4">B box-type domain-containing protein</fullName>
    </recommendedName>
</protein>
<evidence type="ECO:0008006" key="4">
    <source>
        <dbReference type="Google" id="ProtNLM"/>
    </source>
</evidence>
<sequence>MKCYKHYEMDAVSTCTVCGKALCPNCSEKFTYPSCDSCVLNQVSEQKSILIRNAIIMTVLFAFGLTEGFMLAIALAGVPWGWSALNKITPNIFLFMPLMGWVIYFLIKLGLSMVIGVFVLPFQVMKIVKGLKEAKQLAEYTNAA</sequence>
<evidence type="ECO:0000313" key="3">
    <source>
        <dbReference type="Proteomes" id="UP001596549"/>
    </source>
</evidence>
<keyword evidence="1" id="KW-0812">Transmembrane</keyword>
<dbReference type="RefSeq" id="WP_379750655.1">
    <property type="nucleotide sequence ID" value="NZ_JBHTCP010000049.1"/>
</dbReference>
<keyword evidence="1" id="KW-1133">Transmembrane helix</keyword>
<accession>A0ABW2NR88</accession>
<evidence type="ECO:0000256" key="1">
    <source>
        <dbReference type="SAM" id="Phobius"/>
    </source>
</evidence>
<dbReference type="EMBL" id="JBHTCP010000049">
    <property type="protein sequence ID" value="MFC7373082.1"/>
    <property type="molecule type" value="Genomic_DNA"/>
</dbReference>
<feature type="transmembrane region" description="Helical" evidence="1">
    <location>
        <begin position="54"/>
        <end position="78"/>
    </location>
</feature>
<proteinExistence type="predicted"/>
<gene>
    <name evidence="2" type="ORF">ACFQPF_15690</name>
</gene>